<evidence type="ECO:0000256" key="1">
    <source>
        <dbReference type="SAM" id="SignalP"/>
    </source>
</evidence>
<dbReference type="PROSITE" id="PS51257">
    <property type="entry name" value="PROKAR_LIPOPROTEIN"/>
    <property type="match status" value="1"/>
</dbReference>
<protein>
    <submittedName>
        <fullName evidence="2">Uncharacterized protein</fullName>
    </submittedName>
</protein>
<proteinExistence type="predicted"/>
<name>A0A7S4MCN8_9EUKA</name>
<dbReference type="EMBL" id="HBKP01009293">
    <property type="protein sequence ID" value="CAE2214400.1"/>
    <property type="molecule type" value="Transcribed_RNA"/>
</dbReference>
<gene>
    <name evidence="2" type="ORF">VSP0166_LOCUS6557</name>
</gene>
<feature type="chain" id="PRO_5031544878" evidence="1">
    <location>
        <begin position="19"/>
        <end position="326"/>
    </location>
</feature>
<reference evidence="2" key="1">
    <citation type="submission" date="2021-01" db="EMBL/GenBank/DDBJ databases">
        <authorList>
            <person name="Corre E."/>
            <person name="Pelletier E."/>
            <person name="Niang G."/>
            <person name="Scheremetjew M."/>
            <person name="Finn R."/>
            <person name="Kale V."/>
            <person name="Holt S."/>
            <person name="Cochrane G."/>
            <person name="Meng A."/>
            <person name="Brown T."/>
            <person name="Cohen L."/>
        </authorList>
    </citation>
    <scope>NUCLEOTIDE SEQUENCE</scope>
    <source>
        <strain evidence="2">DIVA3 518/3/11/1/6</strain>
    </source>
</reference>
<evidence type="ECO:0000313" key="2">
    <source>
        <dbReference type="EMBL" id="CAE2214400.1"/>
    </source>
</evidence>
<keyword evidence="1" id="KW-0732">Signal</keyword>
<sequence>MKLVAAICFLVFASVASCRPVGDRYSYPPLGGGALWGVSATRAGTAITLDVPEQRENRFFNVFDFLFNTAVSGRNLIVSSFEKTGTRLDGVADSPTDPEYSLEYYFSVQSATARYILTVENKGTEAPDDGGGDVEVRDASPPVSIDFGASSSSSSMTIEMTSSGDTTFGADDNWLIVSQLDDPENPDTSTTTYVTLFFGHESSHSFTSASFVTEESFAGLSWAVQTPMLEEKVPVSYMFFATMSPSLQEAIDAVSVYESGSVTPELLSGLTPSDLDSIQNFVLLEASPNIPIPFSHSNLCKISSVRDRVSETRGNQKHQFKQPWFC</sequence>
<accession>A0A7S4MCN8</accession>
<dbReference type="AlphaFoldDB" id="A0A7S4MCN8"/>
<organism evidence="2">
    <name type="scientific">Vannella robusta</name>
    <dbReference type="NCBI Taxonomy" id="1487602"/>
    <lineage>
        <taxon>Eukaryota</taxon>
        <taxon>Amoebozoa</taxon>
        <taxon>Discosea</taxon>
        <taxon>Flabellinia</taxon>
        <taxon>Vannellidae</taxon>
        <taxon>Vannella</taxon>
    </lineage>
</organism>
<feature type="signal peptide" evidence="1">
    <location>
        <begin position="1"/>
        <end position="18"/>
    </location>
</feature>